<sequence>MPHRLSLVRRLALLRRMYTGETDSSLMPVVTAGVQRLSPDDRGRLHEMLDNDNVGRLFGDDEMPPPPAHVRRALLADALTEGQRELESGIFTAAGRAVNYLHLRIPADLLRPARVFRMVRPHADEMVLHLESGALGPLLAELMPRVAGGEMLGVPGLRARLHRRHVELYLVDDVSATVHLSNISYRQWLAALAFAESLVDLGELRWLGNDPTPLTDIERSVLDTRHRSPGPAALNSSLLRRARIFGDALWLTPWSRGCETTHVEWAGQPSLGRVARLLLHPLLGLPGDGHHVRYFDANGLVVLDPHAPRCPMHPASTAPELALRPEPAPDGPLELSSPGWRAAASPWVAWQRALATTNPSLPKQPAAPTPPINK</sequence>
<proteinExistence type="predicted"/>
<dbReference type="EMBL" id="JBHLUD010000013">
    <property type="protein sequence ID" value="MFC0546403.1"/>
    <property type="molecule type" value="Genomic_DNA"/>
</dbReference>
<evidence type="ECO:0000313" key="3">
    <source>
        <dbReference type="Proteomes" id="UP001589810"/>
    </source>
</evidence>
<dbReference type="Proteomes" id="UP001589810">
    <property type="component" value="Unassembled WGS sequence"/>
</dbReference>
<gene>
    <name evidence="2" type="ORF">ACFFH7_33160</name>
</gene>
<dbReference type="RefSeq" id="WP_273936648.1">
    <property type="nucleotide sequence ID" value="NZ_CP097263.1"/>
</dbReference>
<feature type="compositionally biased region" description="Pro residues" evidence="1">
    <location>
        <begin position="365"/>
        <end position="374"/>
    </location>
</feature>
<reference evidence="2 3" key="1">
    <citation type="submission" date="2024-09" db="EMBL/GenBank/DDBJ databases">
        <authorList>
            <person name="Sun Q."/>
            <person name="Mori K."/>
        </authorList>
    </citation>
    <scope>NUCLEOTIDE SEQUENCE [LARGE SCALE GENOMIC DNA]</scope>
    <source>
        <strain evidence="2 3">TBRC 1432</strain>
    </source>
</reference>
<evidence type="ECO:0000256" key="1">
    <source>
        <dbReference type="SAM" id="MobiDB-lite"/>
    </source>
</evidence>
<name>A0ABV6N1I2_9PSEU</name>
<feature type="region of interest" description="Disordered" evidence="1">
    <location>
        <begin position="355"/>
        <end position="374"/>
    </location>
</feature>
<keyword evidence="3" id="KW-1185">Reference proteome</keyword>
<protein>
    <submittedName>
        <fullName evidence="2">Uncharacterized protein</fullName>
    </submittedName>
</protein>
<evidence type="ECO:0000313" key="2">
    <source>
        <dbReference type="EMBL" id="MFC0546403.1"/>
    </source>
</evidence>
<organism evidence="2 3">
    <name type="scientific">Kutzneria chonburiensis</name>
    <dbReference type="NCBI Taxonomy" id="1483604"/>
    <lineage>
        <taxon>Bacteria</taxon>
        <taxon>Bacillati</taxon>
        <taxon>Actinomycetota</taxon>
        <taxon>Actinomycetes</taxon>
        <taxon>Pseudonocardiales</taxon>
        <taxon>Pseudonocardiaceae</taxon>
        <taxon>Kutzneria</taxon>
    </lineage>
</organism>
<comment type="caution">
    <text evidence="2">The sequence shown here is derived from an EMBL/GenBank/DDBJ whole genome shotgun (WGS) entry which is preliminary data.</text>
</comment>
<accession>A0ABV6N1I2</accession>